<reference evidence="1 2" key="1">
    <citation type="submission" date="2018-03" db="EMBL/GenBank/DDBJ databases">
        <title>First report of an OXA-48+CTX-M-M-producing Kluyvera ascorbata clone recovered from patients admitted in a University Hospital in Madrid, Spain.</title>
        <authorList>
            <person name="Hernandez-Garcia M."/>
            <person name="Leon-Sampedro R."/>
            <person name="Perez-Viso B."/>
            <person name="Morosini M.I."/>
            <person name="Lopez-Fresnena N."/>
            <person name="Coque T.M."/>
            <person name="Bonten M."/>
            <person name="Malhotra-Kumar S."/>
            <person name="Ruiz-Garbajosa P."/>
            <person name="Canton R."/>
        </authorList>
    </citation>
    <scope>NUCLEOTIDE SEQUENCE [LARGE SCALE GENOMIC DNA]</scope>
    <source>
        <strain evidence="1 2">KA2</strain>
    </source>
</reference>
<evidence type="ECO:0000313" key="2">
    <source>
        <dbReference type="Proteomes" id="UP000240892"/>
    </source>
</evidence>
<dbReference type="InterPro" id="IPR052517">
    <property type="entry name" value="GlcG_carb_metab_protein"/>
</dbReference>
<dbReference type="RefSeq" id="WP_106925464.1">
    <property type="nucleotide sequence ID" value="NZ_CABMMU010000004.1"/>
</dbReference>
<comment type="caution">
    <text evidence="1">The sequence shown here is derived from an EMBL/GenBank/DDBJ whole genome shotgun (WGS) entry which is preliminary data.</text>
</comment>
<dbReference type="InterPro" id="IPR038084">
    <property type="entry name" value="PduO/GlcC-like_sf"/>
</dbReference>
<dbReference type="SUPFAM" id="SSF143744">
    <property type="entry name" value="GlcG-like"/>
    <property type="match status" value="1"/>
</dbReference>
<dbReference type="Pfam" id="PF03928">
    <property type="entry name" value="HbpS-like"/>
    <property type="match status" value="1"/>
</dbReference>
<dbReference type="Gene3D" id="3.30.450.150">
    <property type="entry name" value="Haem-degrading domain"/>
    <property type="match status" value="1"/>
</dbReference>
<name>A0A2T2Y4L9_9ENTR</name>
<gene>
    <name evidence="1" type="ORF">C8256_07510</name>
</gene>
<dbReference type="Proteomes" id="UP000240892">
    <property type="component" value="Unassembled WGS sequence"/>
</dbReference>
<dbReference type="InterPro" id="IPR005624">
    <property type="entry name" value="PduO/GlcC-like"/>
</dbReference>
<dbReference type="PANTHER" id="PTHR34309:SF10">
    <property type="entry name" value="SLR1406 PROTEIN"/>
    <property type="match status" value="1"/>
</dbReference>
<dbReference type="EMBL" id="PYHO01000004">
    <property type="protein sequence ID" value="PSR47482.1"/>
    <property type="molecule type" value="Genomic_DNA"/>
</dbReference>
<dbReference type="PANTHER" id="PTHR34309">
    <property type="entry name" value="SLR1406 PROTEIN"/>
    <property type="match status" value="1"/>
</dbReference>
<protein>
    <recommendedName>
        <fullName evidence="3">Heme-binding protein</fullName>
    </recommendedName>
</protein>
<organism evidence="1 2">
    <name type="scientific">Kluyvera genomosp. 2</name>
    <dbReference type="NCBI Taxonomy" id="2774054"/>
    <lineage>
        <taxon>Bacteria</taxon>
        <taxon>Pseudomonadati</taxon>
        <taxon>Pseudomonadota</taxon>
        <taxon>Gammaproteobacteria</taxon>
        <taxon>Enterobacterales</taxon>
        <taxon>Enterobacteriaceae</taxon>
        <taxon>Kluyvera</taxon>
    </lineage>
</organism>
<dbReference type="AlphaFoldDB" id="A0A2T2Y4L9"/>
<keyword evidence="2" id="KW-1185">Reference proteome</keyword>
<evidence type="ECO:0008006" key="3">
    <source>
        <dbReference type="Google" id="ProtNLM"/>
    </source>
</evidence>
<accession>A0A2T2Y4L9</accession>
<sequence>MSDITLSQLVRPRPQLTLFAARQMVKHALVTAVKQQQSVSVAVVDIHGGLIAFARDDNASGVTINAAIEQARAAVQLGSPSRVLASGCHRDRPHFPPTPDVSSLQGGVAVVIDGQSVGAVGVSGARDGDTELATSAAMLFS</sequence>
<proteinExistence type="predicted"/>
<evidence type="ECO:0000313" key="1">
    <source>
        <dbReference type="EMBL" id="PSR47482.1"/>
    </source>
</evidence>